<dbReference type="GO" id="GO:0000287">
    <property type="term" value="F:magnesium ion binding"/>
    <property type="evidence" value="ECO:0007669"/>
    <property type="project" value="InterPro"/>
</dbReference>
<evidence type="ECO:0000256" key="1">
    <source>
        <dbReference type="ARBA" id="ARBA00001936"/>
    </source>
</evidence>
<evidence type="ECO:0000313" key="13">
    <source>
        <dbReference type="Proteomes" id="UP000278149"/>
    </source>
</evidence>
<comment type="cofactor">
    <cofactor evidence="1">
        <name>Mn(2+)</name>
        <dbReference type="ChEBI" id="CHEBI:29035"/>
    </cofactor>
</comment>
<evidence type="ECO:0000313" key="12">
    <source>
        <dbReference type="EMBL" id="RSN67740.1"/>
    </source>
</evidence>
<keyword evidence="5" id="KW-0547">Nucleotide-binding</keyword>
<dbReference type="InterPro" id="IPR009720">
    <property type="entry name" value="IMP_biosynth_PurP_C"/>
</dbReference>
<organism evidence="12 13">
    <name type="scientific">Candidatus Korarchaeum cryptofilum</name>
    <dbReference type="NCBI Taxonomy" id="498846"/>
    <lineage>
        <taxon>Archaea</taxon>
        <taxon>Thermoproteota</taxon>
        <taxon>Candidatus Korarchaeia</taxon>
        <taxon>Candidatus Korarchaeales</taxon>
        <taxon>Candidatus Korarchaeaceae</taxon>
        <taxon>Candidatus Korarchaeum</taxon>
    </lineage>
</organism>
<keyword evidence="3" id="KW-0436">Ligase</keyword>
<keyword evidence="4" id="KW-0479">Metal-binding</keyword>
<evidence type="ECO:0000256" key="5">
    <source>
        <dbReference type="ARBA" id="ARBA00022741"/>
    </source>
</evidence>
<dbReference type="Pfam" id="PF06973">
    <property type="entry name" value="DUF1297"/>
    <property type="match status" value="1"/>
</dbReference>
<dbReference type="Gene3D" id="3.40.50.20">
    <property type="match status" value="1"/>
</dbReference>
<protein>
    <submittedName>
        <fullName evidence="12">DUF1297 domain-containing protein</fullName>
    </submittedName>
</protein>
<evidence type="ECO:0000256" key="2">
    <source>
        <dbReference type="ARBA" id="ARBA00001946"/>
    </source>
</evidence>
<keyword evidence="8" id="KW-0460">Magnesium</keyword>
<evidence type="ECO:0000256" key="7">
    <source>
        <dbReference type="ARBA" id="ARBA00022840"/>
    </source>
</evidence>
<dbReference type="InterPro" id="IPR010672">
    <property type="entry name" value="IMP_biosynth_PurP_N"/>
</dbReference>
<comment type="cofactor">
    <cofactor evidence="2">
        <name>Mg(2+)</name>
        <dbReference type="ChEBI" id="CHEBI:18420"/>
    </cofactor>
</comment>
<evidence type="ECO:0000256" key="9">
    <source>
        <dbReference type="ARBA" id="ARBA00023211"/>
    </source>
</evidence>
<proteinExistence type="predicted"/>
<feature type="domain" description="IMP biosynthesis enzyme PurP N-terminal" evidence="10">
    <location>
        <begin position="21"/>
        <end position="156"/>
    </location>
</feature>
<dbReference type="GO" id="GO:0005524">
    <property type="term" value="F:ATP binding"/>
    <property type="evidence" value="ECO:0007669"/>
    <property type="project" value="UniProtKB-KW"/>
</dbReference>
<dbReference type="SUPFAM" id="SSF56059">
    <property type="entry name" value="Glutathione synthetase ATP-binding domain-like"/>
    <property type="match status" value="1"/>
</dbReference>
<dbReference type="PANTHER" id="PTHR38147:SF1">
    <property type="entry name" value="5-FORMAMINOIMIDAZOLE-4-CARBOXAMIDE-1-(BETA)-D-RIBOFURANOSYL 5'-MONOPHOSPHATE SYNTHETASE"/>
    <property type="match status" value="1"/>
</dbReference>
<dbReference type="PANTHER" id="PTHR38147">
    <property type="entry name" value="5-FORMAMINOIMIDAZOLE-4-CARBOXAMIDE-1-(BETA)-D-RIBOFURANOSYL 5'-MONOPHOSPHATE SYNTHETASE-RELATED"/>
    <property type="match status" value="1"/>
</dbReference>
<dbReference type="Gene3D" id="3.30.470.20">
    <property type="entry name" value="ATP-grasp fold, B domain"/>
    <property type="match status" value="1"/>
</dbReference>
<sequence>MVSRVEIARILEGYSGRELTIGVLGTHSALEVSRGAKDEGFRTLVICQRGRERTYSRYYISRERFGRRVGIIDEVIVLDKFRDIVNEEVQEEIRERNTILVPHRGLCVYVGYEAIENSLNIPIFGNRYLLRVEERGGELNQYELLERAGIPHPRIFKDPDEIDGPAIVKVSEAARGYERAFFIVSSPREFEERSRELLERGLIKKEALDGAVIEELLIGAYFNFNFFYSPLDGEIELLGIDMRRQTNIDGIVRLPATQQLEALRYLEVRNIEVGHVACTIRESLLEGAFELAERFVRATRELCPPGVIGPFALQSVVIPGPPHEDIVVYDVSVRVPGSPGIKFTPYSEDLWGVQMSVGRRIALEIREALRRGMLEEVVT</sequence>
<dbReference type="InterPro" id="IPR013815">
    <property type="entry name" value="ATP_grasp_subdomain_1"/>
</dbReference>
<dbReference type="PIRSF" id="PIRSF004602">
    <property type="entry name" value="ATPgrasp_PurP"/>
    <property type="match status" value="1"/>
</dbReference>
<keyword evidence="7" id="KW-0067">ATP-binding</keyword>
<reference evidence="12 13" key="1">
    <citation type="submission" date="2018-10" db="EMBL/GenBank/DDBJ databases">
        <title>Co-occurring genomic capacity for anaerobic methane metabolism and dissimilatory sulfite reduction discovered in the Korarchaeota.</title>
        <authorList>
            <person name="Mckay L.J."/>
            <person name="Dlakic M."/>
            <person name="Fields M.W."/>
            <person name="Delmont T.O."/>
            <person name="Eren A.M."/>
            <person name="Jay Z.J."/>
            <person name="Klingelsmith K.B."/>
            <person name="Rusch D.B."/>
            <person name="Inskeep W.P."/>
        </authorList>
    </citation>
    <scope>NUCLEOTIDE SEQUENCE [LARGE SCALE GENOMIC DNA]</scope>
    <source>
        <strain evidence="12 13">WS</strain>
    </source>
</reference>
<dbReference type="InterPro" id="IPR023656">
    <property type="entry name" value="IMP_biosynth_PurP"/>
</dbReference>
<name>A0A429G1N1_9CREN</name>
<dbReference type="RefSeq" id="WP_125742622.1">
    <property type="nucleotide sequence ID" value="NZ_RCOR01000042.1"/>
</dbReference>
<evidence type="ECO:0000259" key="11">
    <source>
        <dbReference type="Pfam" id="PF06973"/>
    </source>
</evidence>
<dbReference type="SUPFAM" id="SSF52440">
    <property type="entry name" value="PreATP-grasp domain"/>
    <property type="match status" value="1"/>
</dbReference>
<dbReference type="InterPro" id="IPR016185">
    <property type="entry name" value="PreATP-grasp_dom_sf"/>
</dbReference>
<feature type="domain" description="IMP biosynthesis enzyme PurP C-terminal" evidence="11">
    <location>
        <begin position="189"/>
        <end position="379"/>
    </location>
</feature>
<dbReference type="EMBL" id="RCOR01000042">
    <property type="protein sequence ID" value="RSN67740.1"/>
    <property type="molecule type" value="Genomic_DNA"/>
</dbReference>
<evidence type="ECO:0000256" key="4">
    <source>
        <dbReference type="ARBA" id="ARBA00022723"/>
    </source>
</evidence>
<gene>
    <name evidence="12" type="ORF">D9Q81_08080</name>
</gene>
<dbReference type="Proteomes" id="UP000278149">
    <property type="component" value="Unassembled WGS sequence"/>
</dbReference>
<keyword evidence="6" id="KW-0658">Purine biosynthesis</keyword>
<comment type="caution">
    <text evidence="12">The sequence shown here is derived from an EMBL/GenBank/DDBJ whole genome shotgun (WGS) entry which is preliminary data.</text>
</comment>
<evidence type="ECO:0000259" key="10">
    <source>
        <dbReference type="Pfam" id="PF06849"/>
    </source>
</evidence>
<evidence type="ECO:0000256" key="3">
    <source>
        <dbReference type="ARBA" id="ARBA00022598"/>
    </source>
</evidence>
<accession>A0A429G1N1</accession>
<evidence type="ECO:0000256" key="8">
    <source>
        <dbReference type="ARBA" id="ARBA00022842"/>
    </source>
</evidence>
<dbReference type="Gene3D" id="3.30.1490.20">
    <property type="entry name" value="ATP-grasp fold, A domain"/>
    <property type="match status" value="1"/>
</dbReference>
<dbReference type="Pfam" id="PF06849">
    <property type="entry name" value="DUF1246"/>
    <property type="match status" value="1"/>
</dbReference>
<dbReference type="GO" id="GO:0016879">
    <property type="term" value="F:ligase activity, forming carbon-nitrogen bonds"/>
    <property type="evidence" value="ECO:0007669"/>
    <property type="project" value="InterPro"/>
</dbReference>
<evidence type="ECO:0000256" key="6">
    <source>
        <dbReference type="ARBA" id="ARBA00022755"/>
    </source>
</evidence>
<dbReference type="GO" id="GO:0006188">
    <property type="term" value="P:IMP biosynthetic process"/>
    <property type="evidence" value="ECO:0007669"/>
    <property type="project" value="InterPro"/>
</dbReference>
<keyword evidence="9" id="KW-0464">Manganese</keyword>
<dbReference type="AlphaFoldDB" id="A0A429G1N1"/>